<organism evidence="1 2">
    <name type="scientific">Phellinidium pouzarii</name>
    <dbReference type="NCBI Taxonomy" id="167371"/>
    <lineage>
        <taxon>Eukaryota</taxon>
        <taxon>Fungi</taxon>
        <taxon>Dikarya</taxon>
        <taxon>Basidiomycota</taxon>
        <taxon>Agaricomycotina</taxon>
        <taxon>Agaricomycetes</taxon>
        <taxon>Hymenochaetales</taxon>
        <taxon>Hymenochaetaceae</taxon>
        <taxon>Phellinidium</taxon>
    </lineage>
</organism>
<evidence type="ECO:0000313" key="2">
    <source>
        <dbReference type="Proteomes" id="UP000308199"/>
    </source>
</evidence>
<proteinExistence type="predicted"/>
<sequence>MDIGRHLKVTDFEVDEKSNGTLVLAVKLVGVYGEEHVEVVQICSETWHAWILFSGRIVEFCQNKNVHPYEGQLTLPVTDGIRVSDQNALLISSTGCITLVDWFNDCIITLVSNSVINNMDIKHNYLIYVETIDNCTRLVTIDLDVIWSSSIFLPDASEWTYLLCQSVPELFYDAPTNHLESANPLGNVSACFSLKPLAVDNINEEKCGAEAVRKVAVDTLSSTLCWSSYMDDKIRISFFD</sequence>
<accession>A0A4S4KW43</accession>
<name>A0A4S4KW43_9AGAM</name>
<comment type="caution">
    <text evidence="1">The sequence shown here is derived from an EMBL/GenBank/DDBJ whole genome shotgun (WGS) entry which is preliminary data.</text>
</comment>
<keyword evidence="2" id="KW-1185">Reference proteome</keyword>
<gene>
    <name evidence="1" type="ORF">EW145_g6596</name>
</gene>
<dbReference type="AlphaFoldDB" id="A0A4S4KW43"/>
<protein>
    <submittedName>
        <fullName evidence="1">Uncharacterized protein</fullName>
    </submittedName>
</protein>
<evidence type="ECO:0000313" key="1">
    <source>
        <dbReference type="EMBL" id="THH03022.1"/>
    </source>
</evidence>
<dbReference type="EMBL" id="SGPK01000514">
    <property type="protein sequence ID" value="THH03022.1"/>
    <property type="molecule type" value="Genomic_DNA"/>
</dbReference>
<dbReference type="Proteomes" id="UP000308199">
    <property type="component" value="Unassembled WGS sequence"/>
</dbReference>
<reference evidence="1 2" key="1">
    <citation type="submission" date="2019-02" db="EMBL/GenBank/DDBJ databases">
        <title>Genome sequencing of the rare red list fungi Phellinidium pouzarii.</title>
        <authorList>
            <person name="Buettner E."/>
            <person name="Kellner H."/>
        </authorList>
    </citation>
    <scope>NUCLEOTIDE SEQUENCE [LARGE SCALE GENOMIC DNA]</scope>
    <source>
        <strain evidence="1 2">DSM 108285</strain>
    </source>
</reference>